<accession>A0A1I1PM60</accession>
<gene>
    <name evidence="2" type="ORF">SAMN02910406_03044</name>
</gene>
<keyword evidence="2" id="KW-0378">Hydrolase</keyword>
<keyword evidence="2" id="KW-0540">Nuclease</keyword>
<keyword evidence="2" id="KW-0255">Endonuclease</keyword>
<dbReference type="GO" id="GO:0004519">
    <property type="term" value="F:endonuclease activity"/>
    <property type="evidence" value="ECO:0007669"/>
    <property type="project" value="UniProtKB-KW"/>
</dbReference>
<sequence length="268" mass="30486">MITSWNVNKNESAVSHAARTFIKEYDDLLIVHELKRGHIKNVSSELADMGLELILPQNEQKYSADFYTAAVCKKGAYTLDESFAAVAFEEYRNRVIVLHKTAVRDMYIIGVHIPLNGNSGFSATNYWDSLIELRRIMPKDKPVICMGDLNTCEPGHYSKSRLYEFMSKGFVDFWTEKGYGHNAEAFPEAATYVQVDKKTGKKTNERLDYVLVTGKDFAKLNIRYDIYTDSSVLFIDPVTHKERQDGLSDHSAIMLGTPSELEPFKTKT</sequence>
<evidence type="ECO:0000313" key="3">
    <source>
        <dbReference type="Proteomes" id="UP000182192"/>
    </source>
</evidence>
<dbReference type="Proteomes" id="UP000182192">
    <property type="component" value="Unassembled WGS sequence"/>
</dbReference>
<proteinExistence type="predicted"/>
<protein>
    <submittedName>
        <fullName evidence="2">Endonuclease/Exonuclease/phosphatase family protein</fullName>
    </submittedName>
</protein>
<dbReference type="InterPro" id="IPR036691">
    <property type="entry name" value="Endo/exonu/phosph_ase_sf"/>
</dbReference>
<keyword evidence="2" id="KW-0269">Exonuclease</keyword>
<dbReference type="SUPFAM" id="SSF56219">
    <property type="entry name" value="DNase I-like"/>
    <property type="match status" value="1"/>
</dbReference>
<feature type="domain" description="Endonuclease/exonuclease/phosphatase" evidence="1">
    <location>
        <begin position="4"/>
        <end position="250"/>
    </location>
</feature>
<dbReference type="Pfam" id="PF03372">
    <property type="entry name" value="Exo_endo_phos"/>
    <property type="match status" value="1"/>
</dbReference>
<dbReference type="AlphaFoldDB" id="A0A1I1PM60"/>
<organism evidence="2 3">
    <name type="scientific">Ruminococcus albus</name>
    <dbReference type="NCBI Taxonomy" id="1264"/>
    <lineage>
        <taxon>Bacteria</taxon>
        <taxon>Bacillati</taxon>
        <taxon>Bacillota</taxon>
        <taxon>Clostridia</taxon>
        <taxon>Eubacteriales</taxon>
        <taxon>Oscillospiraceae</taxon>
        <taxon>Ruminococcus</taxon>
    </lineage>
</organism>
<reference evidence="2 3" key="1">
    <citation type="submission" date="2016-10" db="EMBL/GenBank/DDBJ databases">
        <authorList>
            <person name="de Groot N.N."/>
        </authorList>
    </citation>
    <scope>NUCLEOTIDE SEQUENCE [LARGE SCALE GENOMIC DNA]</scope>
    <source>
        <strain evidence="2 3">AR67</strain>
    </source>
</reference>
<name>A0A1I1PM60_RUMAL</name>
<evidence type="ECO:0000313" key="2">
    <source>
        <dbReference type="EMBL" id="SFD08063.1"/>
    </source>
</evidence>
<dbReference type="InterPro" id="IPR005135">
    <property type="entry name" value="Endo/exonuclease/phosphatase"/>
</dbReference>
<dbReference type="GO" id="GO:0004527">
    <property type="term" value="F:exonuclease activity"/>
    <property type="evidence" value="ECO:0007669"/>
    <property type="project" value="UniProtKB-KW"/>
</dbReference>
<dbReference type="Gene3D" id="3.60.10.10">
    <property type="entry name" value="Endonuclease/exonuclease/phosphatase"/>
    <property type="match status" value="1"/>
</dbReference>
<dbReference type="EMBL" id="FOKQ01000033">
    <property type="protein sequence ID" value="SFD08063.1"/>
    <property type="molecule type" value="Genomic_DNA"/>
</dbReference>
<dbReference type="OrthoDB" id="1823084at2"/>
<evidence type="ECO:0000259" key="1">
    <source>
        <dbReference type="Pfam" id="PF03372"/>
    </source>
</evidence>
<dbReference type="RefSeq" id="WP_074962856.1">
    <property type="nucleotide sequence ID" value="NZ_FOKQ01000033.1"/>
</dbReference>